<dbReference type="InterPro" id="IPR034003">
    <property type="entry name" value="ABCG_PDR_2"/>
</dbReference>
<name>A0AAV9N1Z5_9EURO</name>
<evidence type="ECO:0000256" key="5">
    <source>
        <dbReference type="ARBA" id="ARBA00022741"/>
    </source>
</evidence>
<feature type="transmembrane region" description="Helical" evidence="10">
    <location>
        <begin position="1124"/>
        <end position="1142"/>
    </location>
</feature>
<comment type="similarity">
    <text evidence="2">Belongs to the ABC transporter superfamily. ABCG family. PDR (TC 3.A.1.205) subfamily.</text>
</comment>
<evidence type="ECO:0000313" key="13">
    <source>
        <dbReference type="Proteomes" id="UP001358417"/>
    </source>
</evidence>
<dbReference type="Gene3D" id="3.40.50.300">
    <property type="entry name" value="P-loop containing nucleotide triphosphate hydrolases"/>
    <property type="match status" value="2"/>
</dbReference>
<feature type="domain" description="ABC transporter" evidence="11">
    <location>
        <begin position="96"/>
        <end position="344"/>
    </location>
</feature>
<dbReference type="EMBL" id="JAVRRD010000027">
    <property type="protein sequence ID" value="KAK5047049.1"/>
    <property type="molecule type" value="Genomic_DNA"/>
</dbReference>
<feature type="transmembrane region" description="Helical" evidence="10">
    <location>
        <begin position="1268"/>
        <end position="1286"/>
    </location>
</feature>
<proteinExistence type="inferred from homology"/>
<evidence type="ECO:0000313" key="12">
    <source>
        <dbReference type="EMBL" id="KAK5047049.1"/>
    </source>
</evidence>
<evidence type="ECO:0000259" key="11">
    <source>
        <dbReference type="PROSITE" id="PS50893"/>
    </source>
</evidence>
<organism evidence="12 13">
    <name type="scientific">Exophiala bonariae</name>
    <dbReference type="NCBI Taxonomy" id="1690606"/>
    <lineage>
        <taxon>Eukaryota</taxon>
        <taxon>Fungi</taxon>
        <taxon>Dikarya</taxon>
        <taxon>Ascomycota</taxon>
        <taxon>Pezizomycotina</taxon>
        <taxon>Eurotiomycetes</taxon>
        <taxon>Chaetothyriomycetidae</taxon>
        <taxon>Chaetothyriales</taxon>
        <taxon>Herpotrichiellaceae</taxon>
        <taxon>Exophiala</taxon>
    </lineage>
</organism>
<evidence type="ECO:0000256" key="7">
    <source>
        <dbReference type="ARBA" id="ARBA00022989"/>
    </source>
</evidence>
<dbReference type="InterPro" id="IPR010929">
    <property type="entry name" value="PDR_CDR_ABC"/>
</dbReference>
<feature type="region of interest" description="Disordered" evidence="9">
    <location>
        <begin position="747"/>
        <end position="777"/>
    </location>
</feature>
<dbReference type="InterPro" id="IPR003593">
    <property type="entry name" value="AAA+_ATPase"/>
</dbReference>
<dbReference type="InterPro" id="IPR043926">
    <property type="entry name" value="ABCG_dom"/>
</dbReference>
<dbReference type="RefSeq" id="XP_064702616.1">
    <property type="nucleotide sequence ID" value="XM_064850547.1"/>
</dbReference>
<dbReference type="CDD" id="cd03233">
    <property type="entry name" value="ABCG_PDR_domain1"/>
    <property type="match status" value="1"/>
</dbReference>
<feature type="transmembrane region" description="Helical" evidence="10">
    <location>
        <begin position="1234"/>
        <end position="1256"/>
    </location>
</feature>
<feature type="domain" description="ABC transporter" evidence="11">
    <location>
        <begin position="789"/>
        <end position="1033"/>
    </location>
</feature>
<dbReference type="FunFam" id="3.40.50.300:FF:000054">
    <property type="entry name" value="ABC multidrug transporter atrF"/>
    <property type="match status" value="1"/>
</dbReference>
<feature type="transmembrane region" description="Helical" evidence="10">
    <location>
        <begin position="1154"/>
        <end position="1174"/>
    </location>
</feature>
<evidence type="ECO:0000256" key="2">
    <source>
        <dbReference type="ARBA" id="ARBA00006012"/>
    </source>
</evidence>
<dbReference type="GO" id="GO:0016887">
    <property type="term" value="F:ATP hydrolysis activity"/>
    <property type="evidence" value="ECO:0007669"/>
    <property type="project" value="InterPro"/>
</dbReference>
<dbReference type="GO" id="GO:0016020">
    <property type="term" value="C:membrane"/>
    <property type="evidence" value="ECO:0007669"/>
    <property type="project" value="UniProtKB-SubCell"/>
</dbReference>
<feature type="compositionally biased region" description="Basic and acidic residues" evidence="9">
    <location>
        <begin position="1"/>
        <end position="17"/>
    </location>
</feature>
<accession>A0AAV9N1Z5</accession>
<keyword evidence="7 10" id="KW-1133">Transmembrane helix</keyword>
<dbReference type="PANTHER" id="PTHR19241">
    <property type="entry name" value="ATP-BINDING CASSETTE TRANSPORTER"/>
    <property type="match status" value="1"/>
</dbReference>
<evidence type="ECO:0000256" key="4">
    <source>
        <dbReference type="ARBA" id="ARBA00022692"/>
    </source>
</evidence>
<dbReference type="Pfam" id="PF06422">
    <property type="entry name" value="PDR_CDR"/>
    <property type="match status" value="1"/>
</dbReference>
<gene>
    <name evidence="12" type="ORF">LTR84_006991</name>
</gene>
<evidence type="ECO:0000256" key="3">
    <source>
        <dbReference type="ARBA" id="ARBA00022448"/>
    </source>
</evidence>
<keyword evidence="4 10" id="KW-0812">Transmembrane</keyword>
<sequence>MMDSVPSKEHADIEETTSHPLRRPSTLRSRISRTYSRASEPEDEEDALDWRTLPGLATEIPVNRSLGLTWKNLTIRGAAAGGTVNENVVSQFFPKFLRKDNFATTSTKTIINNSSGCVKPGEMLLVLGRPGAGCTSLLKVLGNRRKGFKEIDGEVMYGSLLHHAATQYSGQIVMAEDEETFFPTLTAGDTIDFATRLKVPYGTPNGFASPEEARAATADFLFRMLGVSHTKGTRVGNEYIRGVSGGERKRISILEVMAAQGSICLWDNSTRGLDASTALQFVQSVRKLTDLFGLTSIVTLYQAGNGIYEVFDKVMVLEHGEQIYYGPKESAKPFFEDLGFVCADGANVGDFLTGVTVPTERQIRAGFESRFPRTGLEIRAQYERSILKEQMDSQLHYPEATTTKELTTKFTEMVQHEKHPGFLSGRTPYQVGFWSQLKASVIRQVQILRGDKTVLFVKQGSNIIQALSVGALFYNAPDTSTGTFLRGGTLFTAIVFNVFLAQSEVTDSFVGRGVLTKHRAMAYHHPAAWCFAQIIVDIPIVLFQISAFSLPIYFMVGLSMSAGDFFTFWFILISVTFCLTAAFRAMGAAFRTFNDASKISGVAVLVFLLYSGYMINKGDMKPWFVWIYWIDPIAYSFNALISNEMHGTVINCAGPNLVPTGPGYGFAENQACTGVLGALPGATTVTGEQYLQALSYDHSHLWRNVGIVWVWWAFYVFLTIVGTSTWQSVSSQKGILAVPRELATKARLPSSDIESQDSEKTPIPATNSSSNSNTEEKTIGNLAENTSIFTWKNLKYTVSTPNGPRQLLDDVHGWVKPGQLGALMGSSGAGKTTLMDVLAQRKTEGTITGSILVDGSPLPLNFQRSAGYCEQLDVHEPLATVREALEFSALLRQPQHFSIPEKLAYVDVIIDLLEMHDIEDCLIGYSDGQGLSVEQRKRLTIGVELVAKPSILTFLDEPTSGLDGQAAYNIIRFLKKLAAAGQAILVTIHQPSAQLFYEFDNLLLLTRGGKTAYFGEIGDQAATLNAYFARNHAACPKGKNPAEHMIDIVSTRKKDWHRTWLESPEHDAMLAELDNMVPKANHNSSLAHDDGKEYATPLWTQIKLVTIRMSKAIYRNPDYVDNKFMLHIVTGLFTGFSFWQVGNSVTELNLRMFATFQFIFVAPGVITQLQPLFIEKRDIYDAREKKSRMYSWKAFVTAMIVSEMPYLVLCATLYFFTFYYTVGFSSDSSKAGPSFLMMLIYEFLYTGIGQFIAAYAPNATAAALANPLIIFNMVGYCGVLVPYQQIVEGLRYWVYWINPFQYLMGGLLIFPNWDIEVKCSEEELAVFDPPSNQTCSEYLADFLANPYGKSSNLLNPNAQAGCQVCQYQYGSDWLKSMNLKEQYYGWRDIGIVTIFVCSSYALVYLLMKLRTKKSKTAE</sequence>
<dbReference type="InterPro" id="IPR013525">
    <property type="entry name" value="ABC2_TM"/>
</dbReference>
<dbReference type="InterPro" id="IPR027417">
    <property type="entry name" value="P-loop_NTPase"/>
</dbReference>
<evidence type="ECO:0000256" key="1">
    <source>
        <dbReference type="ARBA" id="ARBA00004141"/>
    </source>
</evidence>
<evidence type="ECO:0000256" key="10">
    <source>
        <dbReference type="SAM" id="Phobius"/>
    </source>
</evidence>
<dbReference type="Proteomes" id="UP001358417">
    <property type="component" value="Unassembled WGS sequence"/>
</dbReference>
<feature type="transmembrane region" description="Helical" evidence="10">
    <location>
        <begin position="1195"/>
        <end position="1222"/>
    </location>
</feature>
<feature type="transmembrane region" description="Helical" evidence="10">
    <location>
        <begin position="527"/>
        <end position="554"/>
    </location>
</feature>
<dbReference type="SUPFAM" id="SSF52540">
    <property type="entry name" value="P-loop containing nucleoside triphosphate hydrolases"/>
    <property type="match status" value="2"/>
</dbReference>
<dbReference type="PROSITE" id="PS50893">
    <property type="entry name" value="ABC_TRANSPORTER_2"/>
    <property type="match status" value="2"/>
</dbReference>
<evidence type="ECO:0000256" key="9">
    <source>
        <dbReference type="SAM" id="MobiDB-lite"/>
    </source>
</evidence>
<feature type="transmembrane region" description="Helical" evidence="10">
    <location>
        <begin position="566"/>
        <end position="587"/>
    </location>
</feature>
<reference evidence="12 13" key="1">
    <citation type="submission" date="2023-08" db="EMBL/GenBank/DDBJ databases">
        <title>Black Yeasts Isolated from many extreme environments.</title>
        <authorList>
            <person name="Coleine C."/>
            <person name="Stajich J.E."/>
            <person name="Selbmann L."/>
        </authorList>
    </citation>
    <scope>NUCLEOTIDE SEQUENCE [LARGE SCALE GENOMIC DNA]</scope>
    <source>
        <strain evidence="12 13">CCFEE 5792</strain>
    </source>
</reference>
<feature type="compositionally biased region" description="Polar residues" evidence="9">
    <location>
        <begin position="26"/>
        <end position="37"/>
    </location>
</feature>
<dbReference type="PROSITE" id="PS00211">
    <property type="entry name" value="ABC_TRANSPORTER_1"/>
    <property type="match status" value="1"/>
</dbReference>
<keyword evidence="13" id="KW-1185">Reference proteome</keyword>
<evidence type="ECO:0000256" key="8">
    <source>
        <dbReference type="ARBA" id="ARBA00023136"/>
    </source>
</evidence>
<feature type="transmembrane region" description="Helical" evidence="10">
    <location>
        <begin position="706"/>
        <end position="726"/>
    </location>
</feature>
<dbReference type="Pfam" id="PF00005">
    <property type="entry name" value="ABC_tran"/>
    <property type="match status" value="2"/>
</dbReference>
<feature type="transmembrane region" description="Helical" evidence="10">
    <location>
        <begin position="1389"/>
        <end position="1407"/>
    </location>
</feature>
<keyword evidence="3" id="KW-0813">Transport</keyword>
<keyword evidence="5" id="KW-0547">Nucleotide-binding</keyword>
<dbReference type="InterPro" id="IPR003439">
    <property type="entry name" value="ABC_transporter-like_ATP-bd"/>
</dbReference>
<dbReference type="SMART" id="SM00382">
    <property type="entry name" value="AAA"/>
    <property type="match status" value="2"/>
</dbReference>
<keyword evidence="8 10" id="KW-0472">Membrane</keyword>
<dbReference type="GeneID" id="89975159"/>
<protein>
    <recommendedName>
        <fullName evidence="11">ABC transporter domain-containing protein</fullName>
    </recommendedName>
</protein>
<dbReference type="Pfam" id="PF01061">
    <property type="entry name" value="ABC2_membrane"/>
    <property type="match status" value="2"/>
</dbReference>
<comment type="subcellular location">
    <subcellularLocation>
        <location evidence="1">Membrane</location>
        <topology evidence="1">Multi-pass membrane protein</topology>
    </subcellularLocation>
</comment>
<dbReference type="Pfam" id="PF19055">
    <property type="entry name" value="ABC2_membrane_7"/>
    <property type="match status" value="1"/>
</dbReference>
<dbReference type="CDD" id="cd03232">
    <property type="entry name" value="ABCG_PDR_domain2"/>
    <property type="match status" value="1"/>
</dbReference>
<dbReference type="GO" id="GO:0140359">
    <property type="term" value="F:ABC-type transporter activity"/>
    <property type="evidence" value="ECO:0007669"/>
    <property type="project" value="InterPro"/>
</dbReference>
<dbReference type="InterPro" id="IPR034001">
    <property type="entry name" value="ABCG_PDR_1"/>
</dbReference>
<dbReference type="GO" id="GO:0005524">
    <property type="term" value="F:ATP binding"/>
    <property type="evidence" value="ECO:0007669"/>
    <property type="project" value="UniProtKB-KW"/>
</dbReference>
<feature type="region of interest" description="Disordered" evidence="9">
    <location>
        <begin position="1"/>
        <end position="47"/>
    </location>
</feature>
<dbReference type="InterPro" id="IPR017871">
    <property type="entry name" value="ABC_transporter-like_CS"/>
</dbReference>
<evidence type="ECO:0000256" key="6">
    <source>
        <dbReference type="ARBA" id="ARBA00022840"/>
    </source>
</evidence>
<keyword evidence="6" id="KW-0067">ATP-binding</keyword>
<feature type="transmembrane region" description="Helical" evidence="10">
    <location>
        <begin position="599"/>
        <end position="616"/>
    </location>
</feature>
<comment type="caution">
    <text evidence="12">The sequence shown here is derived from an EMBL/GenBank/DDBJ whole genome shotgun (WGS) entry which is preliminary data.</text>
</comment>